<evidence type="ECO:0000313" key="3">
    <source>
        <dbReference type="Proteomes" id="UP000614601"/>
    </source>
</evidence>
<dbReference type="Proteomes" id="UP000614601">
    <property type="component" value="Unassembled WGS sequence"/>
</dbReference>
<accession>A0A811JT14</accession>
<dbReference type="EMBL" id="CAJFDH010000001">
    <property type="protein sequence ID" value="CAD5206288.1"/>
    <property type="molecule type" value="Genomic_DNA"/>
</dbReference>
<evidence type="ECO:0000256" key="1">
    <source>
        <dbReference type="SAM" id="MobiDB-lite"/>
    </source>
</evidence>
<feature type="region of interest" description="Disordered" evidence="1">
    <location>
        <begin position="104"/>
        <end position="173"/>
    </location>
</feature>
<feature type="compositionally biased region" description="Basic and acidic residues" evidence="1">
    <location>
        <begin position="164"/>
        <end position="173"/>
    </location>
</feature>
<dbReference type="Proteomes" id="UP000783686">
    <property type="component" value="Unassembled WGS sequence"/>
</dbReference>
<evidence type="ECO:0000313" key="2">
    <source>
        <dbReference type="EMBL" id="CAD5206288.1"/>
    </source>
</evidence>
<feature type="compositionally biased region" description="Polar residues" evidence="1">
    <location>
        <begin position="118"/>
        <end position="128"/>
    </location>
</feature>
<protein>
    <submittedName>
        <fullName evidence="2">Uncharacterized protein</fullName>
    </submittedName>
</protein>
<proteinExistence type="predicted"/>
<organism evidence="2 3">
    <name type="scientific">Bursaphelenchus okinawaensis</name>
    <dbReference type="NCBI Taxonomy" id="465554"/>
    <lineage>
        <taxon>Eukaryota</taxon>
        <taxon>Metazoa</taxon>
        <taxon>Ecdysozoa</taxon>
        <taxon>Nematoda</taxon>
        <taxon>Chromadorea</taxon>
        <taxon>Rhabditida</taxon>
        <taxon>Tylenchina</taxon>
        <taxon>Tylenchomorpha</taxon>
        <taxon>Aphelenchoidea</taxon>
        <taxon>Aphelenchoididae</taxon>
        <taxon>Bursaphelenchus</taxon>
    </lineage>
</organism>
<dbReference type="EMBL" id="CAJFCW020000001">
    <property type="protein sequence ID" value="CAG9081172.1"/>
    <property type="molecule type" value="Genomic_DNA"/>
</dbReference>
<dbReference type="OrthoDB" id="5823882at2759"/>
<comment type="caution">
    <text evidence="2">The sequence shown here is derived from an EMBL/GenBank/DDBJ whole genome shotgun (WGS) entry which is preliminary data.</text>
</comment>
<reference evidence="2" key="1">
    <citation type="submission" date="2020-09" db="EMBL/GenBank/DDBJ databases">
        <authorList>
            <person name="Kikuchi T."/>
        </authorList>
    </citation>
    <scope>NUCLEOTIDE SEQUENCE</scope>
    <source>
        <strain evidence="2">SH1</strain>
    </source>
</reference>
<sequence length="173" mass="19533">MLDGVYSYFFGSEQSTADAESNEQLKGRNDEWIMVDPKSGRSSPVMVDEPVINELDDMTSEVSSQMNQPVLTATEIRKRAKAKALMKKEEQKRKVKATIQQRQWLEEKLFEDPDAETNDSPPSSVQNSPPGPQKPLDKLIMSQPMTRKQKQRSKKAGSNSSGRSNDRKCNNIN</sequence>
<dbReference type="AlphaFoldDB" id="A0A811JT14"/>
<name>A0A811JT14_9BILA</name>
<gene>
    <name evidence="2" type="ORF">BOKJ2_LOCUS972</name>
</gene>
<feature type="compositionally biased region" description="Polar residues" evidence="1">
    <location>
        <begin position="13"/>
        <end position="22"/>
    </location>
</feature>
<keyword evidence="3" id="KW-1185">Reference proteome</keyword>
<feature type="region of interest" description="Disordered" evidence="1">
    <location>
        <begin position="13"/>
        <end position="47"/>
    </location>
</feature>